<name>A0A817TW88_9BILA</name>
<organism evidence="3 4">
    <name type="scientific">Rotaria socialis</name>
    <dbReference type="NCBI Taxonomy" id="392032"/>
    <lineage>
        <taxon>Eukaryota</taxon>
        <taxon>Metazoa</taxon>
        <taxon>Spiralia</taxon>
        <taxon>Gnathifera</taxon>
        <taxon>Rotifera</taxon>
        <taxon>Eurotatoria</taxon>
        <taxon>Bdelloidea</taxon>
        <taxon>Philodinida</taxon>
        <taxon>Philodinidae</taxon>
        <taxon>Rotaria</taxon>
    </lineage>
</organism>
<accession>A0A817TW88</accession>
<dbReference type="InterPro" id="IPR014811">
    <property type="entry name" value="ArgoL1"/>
</dbReference>
<dbReference type="OrthoDB" id="10052643at2759"/>
<dbReference type="Pfam" id="PF08699">
    <property type="entry name" value="ArgoL1"/>
    <property type="match status" value="2"/>
</dbReference>
<feature type="compositionally biased region" description="Low complexity" evidence="1">
    <location>
        <begin position="16"/>
        <end position="26"/>
    </location>
</feature>
<dbReference type="Proteomes" id="UP000663825">
    <property type="component" value="Unassembled WGS sequence"/>
</dbReference>
<dbReference type="Pfam" id="PF16486">
    <property type="entry name" value="ArgoN"/>
    <property type="match status" value="1"/>
</dbReference>
<proteinExistence type="predicted"/>
<evidence type="ECO:0000313" key="4">
    <source>
        <dbReference type="Proteomes" id="UP000663825"/>
    </source>
</evidence>
<dbReference type="SMART" id="SM01163">
    <property type="entry name" value="DUF1785"/>
    <property type="match status" value="2"/>
</dbReference>
<dbReference type="InterPro" id="IPR032474">
    <property type="entry name" value="Argonaute_N"/>
</dbReference>
<dbReference type="PANTHER" id="PTHR22891">
    <property type="entry name" value="EUKARYOTIC TRANSLATION INITIATION FACTOR 2C"/>
    <property type="match status" value="1"/>
</dbReference>
<protein>
    <recommendedName>
        <fullName evidence="2">Argonaute linker 1 domain-containing protein</fullName>
    </recommendedName>
</protein>
<dbReference type="EMBL" id="CAJNXB010003515">
    <property type="protein sequence ID" value="CAF3317911.1"/>
    <property type="molecule type" value="Genomic_DNA"/>
</dbReference>
<reference evidence="3" key="1">
    <citation type="submission" date="2021-02" db="EMBL/GenBank/DDBJ databases">
        <authorList>
            <person name="Nowell W R."/>
        </authorList>
    </citation>
    <scope>NUCLEOTIDE SEQUENCE</scope>
</reference>
<feature type="region of interest" description="Disordered" evidence="1">
    <location>
        <begin position="1"/>
        <end position="26"/>
    </location>
</feature>
<gene>
    <name evidence="3" type="ORF">TIS948_LOCUS19908</name>
</gene>
<evidence type="ECO:0000313" key="3">
    <source>
        <dbReference type="EMBL" id="CAF3317911.1"/>
    </source>
</evidence>
<comment type="caution">
    <text evidence="3">The sequence shown here is derived from an EMBL/GenBank/DDBJ whole genome shotgun (WGS) entry which is preliminary data.</text>
</comment>
<evidence type="ECO:0000256" key="1">
    <source>
        <dbReference type="SAM" id="MobiDB-lite"/>
    </source>
</evidence>
<sequence>MMTHKNGHKSRIDGISSDYSQRRSYSSRGIVDKKSFHDEQKNIDSHDVASISASNAEIYIEKCSRLFVHPTGPSSILNPKITTIAKRPSETGNAGQRIEIYVNHFKINFCTPPNKVIVYQFDVDVEILMSDSSWYSCGKDERIQVMKQIINKENFPLVWYDEGKNLYSIENLMLNLRKKEYQCEINDKNTGQTNRFRFLILNLVKIYTLKTIFDFIQNKISIKPHGLVKILESLFKQTQRSDIITIKNQSYRKHQGGAIGLASGFYQSIVLCERGLTLNINKSFVSFYQNYNLVQFLSCYMGHDIQKNGGAIGLASGFYQSIVLCERGLTLNINKSFVPFYQNYNLVQFLSCYMGHDIQKNGISSKDQALLVEKILKFLWFIMLYQEDDCQYRLKSFGRPANQHKYIINGDEPLTAVNYFNDR</sequence>
<feature type="domain" description="Argonaute linker 1" evidence="2">
    <location>
        <begin position="293"/>
        <end position="343"/>
    </location>
</feature>
<evidence type="ECO:0000259" key="2">
    <source>
        <dbReference type="SMART" id="SM01163"/>
    </source>
</evidence>
<feature type="domain" description="Argonaute linker 1" evidence="2">
    <location>
        <begin position="244"/>
        <end position="290"/>
    </location>
</feature>
<dbReference type="AlphaFoldDB" id="A0A817TW88"/>